<feature type="transmembrane region" description="Helical" evidence="1">
    <location>
        <begin position="251"/>
        <end position="270"/>
    </location>
</feature>
<evidence type="ECO:0000313" key="5">
    <source>
        <dbReference type="EMBL" id="MDN3492404.1"/>
    </source>
</evidence>
<dbReference type="Pfam" id="PF25221">
    <property type="entry name" value="5TMH_Lnb"/>
    <property type="match status" value="1"/>
</dbReference>
<proteinExistence type="predicted"/>
<dbReference type="RefSeq" id="WP_290206098.1">
    <property type="nucleotide sequence ID" value="NZ_JASDDK010000002.1"/>
</dbReference>
<reference evidence="5 6" key="1">
    <citation type="journal article" date="2023" name="Int. J. Syst. Evol. Microbiol.">
        <title>Winogradskyella bathintestinalis sp. nov., isolated from the intestine of the deep-sea loosejaw dragonfish, Malacosteus niger.</title>
        <authorList>
            <person name="Uniacke-Lowe S."/>
            <person name="Johnson C.N."/>
            <person name="Stanton C."/>
            <person name="Hill C."/>
            <person name="Ross P."/>
        </authorList>
    </citation>
    <scope>NUCLEOTIDE SEQUENCE [LARGE SCALE GENOMIC DNA]</scope>
    <source>
        <strain evidence="5 6">APC 3343</strain>
    </source>
</reference>
<dbReference type="EMBL" id="JASDDK010000002">
    <property type="protein sequence ID" value="MDN3492404.1"/>
    <property type="molecule type" value="Genomic_DNA"/>
</dbReference>
<feature type="domain" description="Lnb-like transmembrane" evidence="4">
    <location>
        <begin position="251"/>
        <end position="383"/>
    </location>
</feature>
<feature type="domain" description="Lnb N-terminal periplasmic" evidence="3">
    <location>
        <begin position="26"/>
        <end position="178"/>
    </location>
</feature>
<feature type="transmembrane region" description="Helical" evidence="1">
    <location>
        <begin position="342"/>
        <end position="359"/>
    </location>
</feature>
<evidence type="ECO:0000259" key="3">
    <source>
        <dbReference type="Pfam" id="PF13387"/>
    </source>
</evidence>
<feature type="chain" id="PRO_5046000923" evidence="2">
    <location>
        <begin position="20"/>
        <end position="396"/>
    </location>
</feature>
<keyword evidence="1" id="KW-0472">Membrane</keyword>
<evidence type="ECO:0000313" key="6">
    <source>
        <dbReference type="Proteomes" id="UP001231197"/>
    </source>
</evidence>
<organism evidence="5 6">
    <name type="scientific">Winogradskyella bathintestinalis</name>
    <dbReference type="NCBI Taxonomy" id="3035208"/>
    <lineage>
        <taxon>Bacteria</taxon>
        <taxon>Pseudomonadati</taxon>
        <taxon>Bacteroidota</taxon>
        <taxon>Flavobacteriia</taxon>
        <taxon>Flavobacteriales</taxon>
        <taxon>Flavobacteriaceae</taxon>
        <taxon>Winogradskyella</taxon>
    </lineage>
</organism>
<evidence type="ECO:0000256" key="1">
    <source>
        <dbReference type="SAM" id="Phobius"/>
    </source>
</evidence>
<accession>A0ABT7ZTW3</accession>
<keyword evidence="2" id="KW-0732">Signal</keyword>
<comment type="caution">
    <text evidence="5">The sequence shown here is derived from an EMBL/GenBank/DDBJ whole genome shotgun (WGS) entry which is preliminary data.</text>
</comment>
<feature type="signal peptide" evidence="2">
    <location>
        <begin position="1"/>
        <end position="19"/>
    </location>
</feature>
<dbReference type="InterPro" id="IPR025178">
    <property type="entry name" value="Lnb_N"/>
</dbReference>
<feature type="transmembrane region" description="Helical" evidence="1">
    <location>
        <begin position="282"/>
        <end position="305"/>
    </location>
</feature>
<dbReference type="InterPro" id="IPR057436">
    <property type="entry name" value="5TMH_Lnb"/>
</dbReference>
<keyword evidence="6" id="KW-1185">Reference proteome</keyword>
<gene>
    <name evidence="5" type="ORF">QMA06_06710</name>
</gene>
<evidence type="ECO:0000256" key="2">
    <source>
        <dbReference type="SAM" id="SignalP"/>
    </source>
</evidence>
<name>A0ABT7ZTW3_9FLAO</name>
<evidence type="ECO:0000259" key="4">
    <source>
        <dbReference type="Pfam" id="PF25221"/>
    </source>
</evidence>
<protein>
    <submittedName>
        <fullName evidence="5">DUF4105 domain-containing protein</fullName>
    </submittedName>
</protein>
<dbReference type="Proteomes" id="UP001231197">
    <property type="component" value="Unassembled WGS sequence"/>
</dbReference>
<sequence>MKLKLLSFILLITVASTFAQQFQLSDDAKISVLTIGPGESLNDAFGHNGFRIKDNKLGIDVVYGYGEYDFDAPNFYLKFAQGKLNYLISRHQFSDIFYHYSQNNRTIKEQILNLTIQEKQELFNVLENNYKPENRRYLYDFFYDNCATKIRDVTINTANRKIEFQPPERFELKTFRSLIHDHVGLNTWGSFGIDIALGSVIDRKASLREHMFLPHYIHTMFKDATINGTERLVKNASTLFERKEKRTTLNFLFSPLMVMGLLALAILYLTYKDYKNHRRTKWLDLVIFSVTGLIGGLVLFLWFATDHSATAHNYNLLWAFPLNILVIVQLTKPKIKHWFKSYLKFLIIMLCLMTLHWLIGVQVFAIGLIPLLIALLMRYIYLLKWCNDIRGKASMQ</sequence>
<feature type="transmembrane region" description="Helical" evidence="1">
    <location>
        <begin position="365"/>
        <end position="383"/>
    </location>
</feature>
<keyword evidence="1" id="KW-1133">Transmembrane helix</keyword>
<keyword evidence="1" id="KW-0812">Transmembrane</keyword>
<dbReference type="Pfam" id="PF13387">
    <property type="entry name" value="Lnb_N"/>
    <property type="match status" value="1"/>
</dbReference>
<feature type="transmembrane region" description="Helical" evidence="1">
    <location>
        <begin position="311"/>
        <end position="330"/>
    </location>
</feature>